<gene>
    <name evidence="1" type="ORF">E2I00_008839</name>
</gene>
<proteinExistence type="predicted"/>
<sequence>MHKKAVLPQIPGSRREVAELVKRKQELWWKHWPTWRDRSVLLKEATWKTRRCMATLFVAGICT</sequence>
<comment type="caution">
    <text evidence="1">The sequence shown here is derived from an EMBL/GenBank/DDBJ whole genome shotgun (WGS) entry which is preliminary data.</text>
</comment>
<evidence type="ECO:0000313" key="2">
    <source>
        <dbReference type="Proteomes" id="UP000437017"/>
    </source>
</evidence>
<evidence type="ECO:0000313" key="1">
    <source>
        <dbReference type="EMBL" id="KAB0389055.1"/>
    </source>
</evidence>
<protein>
    <submittedName>
        <fullName evidence="1">Uncharacterized protein</fullName>
    </submittedName>
</protein>
<accession>A0A643BN42</accession>
<dbReference type="Proteomes" id="UP000437017">
    <property type="component" value="Unassembled WGS sequence"/>
</dbReference>
<keyword evidence="2" id="KW-1185">Reference proteome</keyword>
<reference evidence="1 2" key="1">
    <citation type="journal article" date="2019" name="PLoS ONE">
        <title>Genomic analyses reveal an absence of contemporary introgressive admixture between fin whales and blue whales, despite known hybrids.</title>
        <authorList>
            <person name="Westbury M.V."/>
            <person name="Petersen B."/>
            <person name="Lorenzen E.D."/>
        </authorList>
    </citation>
    <scope>NUCLEOTIDE SEQUENCE [LARGE SCALE GENOMIC DNA]</scope>
    <source>
        <strain evidence="1">FinWhale-01</strain>
    </source>
</reference>
<organism evidence="1 2">
    <name type="scientific">Balaenoptera physalus</name>
    <name type="common">Fin whale</name>
    <name type="synonym">Balaena physalus</name>
    <dbReference type="NCBI Taxonomy" id="9770"/>
    <lineage>
        <taxon>Eukaryota</taxon>
        <taxon>Metazoa</taxon>
        <taxon>Chordata</taxon>
        <taxon>Craniata</taxon>
        <taxon>Vertebrata</taxon>
        <taxon>Euteleostomi</taxon>
        <taxon>Mammalia</taxon>
        <taxon>Eutheria</taxon>
        <taxon>Laurasiatheria</taxon>
        <taxon>Artiodactyla</taxon>
        <taxon>Whippomorpha</taxon>
        <taxon>Cetacea</taxon>
        <taxon>Mysticeti</taxon>
        <taxon>Balaenopteridae</taxon>
        <taxon>Balaenoptera</taxon>
    </lineage>
</organism>
<dbReference type="EMBL" id="SGJD01009063">
    <property type="protein sequence ID" value="KAB0389055.1"/>
    <property type="molecule type" value="Genomic_DNA"/>
</dbReference>
<name>A0A643BN42_BALPH</name>
<dbReference type="AlphaFoldDB" id="A0A643BN42"/>